<dbReference type="PANTHER" id="PTHR11439">
    <property type="entry name" value="GAG-POL-RELATED RETROTRANSPOSON"/>
    <property type="match status" value="1"/>
</dbReference>
<dbReference type="AlphaFoldDB" id="A0A9R0QB50"/>
<dbReference type="Gramene" id="TRITD1Av1G176670.1">
    <property type="protein sequence ID" value="TRITD1Av1G176670.1"/>
    <property type="gene ID" value="TRITD1Av1G176670"/>
</dbReference>
<organism evidence="2 3">
    <name type="scientific">Triticum turgidum subsp. durum</name>
    <name type="common">Durum wheat</name>
    <name type="synonym">Triticum durum</name>
    <dbReference type="NCBI Taxonomy" id="4567"/>
    <lineage>
        <taxon>Eukaryota</taxon>
        <taxon>Viridiplantae</taxon>
        <taxon>Streptophyta</taxon>
        <taxon>Embryophyta</taxon>
        <taxon>Tracheophyta</taxon>
        <taxon>Spermatophyta</taxon>
        <taxon>Magnoliopsida</taxon>
        <taxon>Liliopsida</taxon>
        <taxon>Poales</taxon>
        <taxon>Poaceae</taxon>
        <taxon>BOP clade</taxon>
        <taxon>Pooideae</taxon>
        <taxon>Triticodae</taxon>
        <taxon>Triticeae</taxon>
        <taxon>Triticinae</taxon>
        <taxon>Triticum</taxon>
    </lineage>
</organism>
<dbReference type="CDD" id="cd09272">
    <property type="entry name" value="RNase_HI_RT_Ty1"/>
    <property type="match status" value="1"/>
</dbReference>
<gene>
    <name evidence="2" type="ORF">TRITD_1Av1G176670</name>
</gene>
<protein>
    <recommendedName>
        <fullName evidence="1">Reverse transcriptase Ty1/copia-type domain-containing protein</fullName>
    </recommendedName>
</protein>
<dbReference type="OMA" id="SEYMAIA"/>
<keyword evidence="3" id="KW-1185">Reference proteome</keyword>
<evidence type="ECO:0000313" key="3">
    <source>
        <dbReference type="Proteomes" id="UP000324705"/>
    </source>
</evidence>
<evidence type="ECO:0000259" key="1">
    <source>
        <dbReference type="Pfam" id="PF07727"/>
    </source>
</evidence>
<accession>A0A9R0QB50</accession>
<dbReference type="Pfam" id="PF07727">
    <property type="entry name" value="RVT_2"/>
    <property type="match status" value="1"/>
</dbReference>
<dbReference type="Proteomes" id="UP000324705">
    <property type="component" value="Chromosome 1A"/>
</dbReference>
<dbReference type="PANTHER" id="PTHR11439:SF467">
    <property type="entry name" value="INTEGRASE CATALYTIC DOMAIN-CONTAINING PROTEIN"/>
    <property type="match status" value="1"/>
</dbReference>
<proteinExistence type="predicted"/>
<feature type="domain" description="Reverse transcriptase Ty1/copia-type" evidence="1">
    <location>
        <begin position="2"/>
        <end position="72"/>
    </location>
</feature>
<sequence>MGNDTELLDSIKAYLNKSFSMKELGEAAYILGIKIYRDRSRRLIGLSQSTYLDKILKKFNMDQSKKGFLPVLQGVKLSSAQCPTTAEDIEEMSVIPYASAIGSIMYAMLCTRPDVNLAVSLVGRYQSNPSKEHWTAVKNILKYLKRTKDMFLVYGGDEELVVKGYIDASFDRDLDDSKSQTEYVYMLNGGAVSWCSCKQSIVVGSTCEAEYMAASEVAHEAILGEGVHHRPRSHTQCVGADQTLL</sequence>
<dbReference type="EMBL" id="LT934111">
    <property type="protein sequence ID" value="VAH08133.1"/>
    <property type="molecule type" value="Genomic_DNA"/>
</dbReference>
<dbReference type="InterPro" id="IPR013103">
    <property type="entry name" value="RVT_2"/>
</dbReference>
<name>A0A9R0QB50_TRITD</name>
<reference evidence="2 3" key="1">
    <citation type="submission" date="2017-09" db="EMBL/GenBank/DDBJ databases">
        <authorList>
            <consortium name="International Durum Wheat Genome Sequencing Consortium (IDWGSC)"/>
            <person name="Milanesi L."/>
        </authorList>
    </citation>
    <scope>NUCLEOTIDE SEQUENCE [LARGE SCALE GENOMIC DNA]</scope>
    <source>
        <strain evidence="3">cv. Svevo</strain>
    </source>
</reference>
<evidence type="ECO:0000313" key="2">
    <source>
        <dbReference type="EMBL" id="VAH08133.1"/>
    </source>
</evidence>